<feature type="domain" description="DUF4097" evidence="1">
    <location>
        <begin position="46"/>
        <end position="278"/>
    </location>
</feature>
<evidence type="ECO:0000259" key="1">
    <source>
        <dbReference type="Pfam" id="PF13349"/>
    </source>
</evidence>
<evidence type="ECO:0000313" key="2">
    <source>
        <dbReference type="EMBL" id="GEP84672.1"/>
    </source>
</evidence>
<dbReference type="EMBL" id="BKAR01000013">
    <property type="protein sequence ID" value="GEP84672.1"/>
    <property type="molecule type" value="Genomic_DNA"/>
</dbReference>
<comment type="caution">
    <text evidence="2">The sequence shown here is derived from an EMBL/GenBank/DDBJ whole genome shotgun (WGS) entry which is preliminary data.</text>
</comment>
<evidence type="ECO:0000313" key="3">
    <source>
        <dbReference type="Proteomes" id="UP000321736"/>
    </source>
</evidence>
<dbReference type="AlphaFoldDB" id="A0A239TWN2"/>
<accession>A0A239TWN2</accession>
<dbReference type="InterPro" id="IPR025164">
    <property type="entry name" value="Toastrack_DUF4097"/>
</dbReference>
<dbReference type="Pfam" id="PF13349">
    <property type="entry name" value="DUF4097"/>
    <property type="match status" value="1"/>
</dbReference>
<name>A0A239TWN2_9STAP</name>
<dbReference type="RefSeq" id="WP_157738590.1">
    <property type="nucleotide sequence ID" value="NZ_BKAR01000013.1"/>
</dbReference>
<sequence>MKKLLIIGIVIFITFFSLGSLVWFVHDKNILPNEKVHKTFTDEKVQDITISGKKANIKIVQGDKLKLNYNGEKPINYSIHNGILKISEKQKNDIAPTINPFKQNKQNMIIEVPKKKLQDINISTDTGNIVTDKLTAETVTIWNNVSNINFIKSRFDNIEVKAESTDLDFDRTTLKNGNVKIQNGSIAGTQSIVQDSVFIIENGNITLNKMADACDLKSFAKKGSISFSYKNVPKDTLLKLNPSDGKKVINNPYFKDEKVGNGENVLEFYTNHGDIKIN</sequence>
<dbReference type="Proteomes" id="UP000321736">
    <property type="component" value="Unassembled WGS sequence"/>
</dbReference>
<proteinExistence type="predicted"/>
<keyword evidence="3" id="KW-1185">Reference proteome</keyword>
<organism evidence="2 3">
    <name type="scientific">Staphylococcus piscifermentans</name>
    <dbReference type="NCBI Taxonomy" id="70258"/>
    <lineage>
        <taxon>Bacteria</taxon>
        <taxon>Bacillati</taxon>
        <taxon>Bacillota</taxon>
        <taxon>Bacilli</taxon>
        <taxon>Bacillales</taxon>
        <taxon>Staphylococcaceae</taxon>
        <taxon>Staphylococcus</taxon>
    </lineage>
</organism>
<gene>
    <name evidence="2" type="ORF">SPI02_12570</name>
</gene>
<protein>
    <recommendedName>
        <fullName evidence="1">DUF4097 domain-containing protein</fullName>
    </recommendedName>
</protein>
<reference evidence="2 3" key="1">
    <citation type="submission" date="2019-07" db="EMBL/GenBank/DDBJ databases">
        <title>Whole genome shotgun sequence of Staphylococcus piscifermentans NBRC 109625.</title>
        <authorList>
            <person name="Hosoyama A."/>
            <person name="Uohara A."/>
            <person name="Ohji S."/>
            <person name="Ichikawa N."/>
        </authorList>
    </citation>
    <scope>NUCLEOTIDE SEQUENCE [LARGE SCALE GENOMIC DNA]</scope>
    <source>
        <strain evidence="2 3">NBRC 109625</strain>
    </source>
</reference>